<dbReference type="InterPro" id="IPR025351">
    <property type="entry name" value="Pvc16_N"/>
</dbReference>
<dbReference type="RefSeq" id="WP_397556718.1">
    <property type="nucleotide sequence ID" value="NZ_JBIQWL010000004.1"/>
</dbReference>
<dbReference type="EMBL" id="JBIQWL010000004">
    <property type="protein sequence ID" value="MFH8251266.1"/>
    <property type="molecule type" value="Genomic_DNA"/>
</dbReference>
<feature type="domain" description="Pvc16 N-terminal" evidence="1">
    <location>
        <begin position="14"/>
        <end position="185"/>
    </location>
</feature>
<comment type="caution">
    <text evidence="2">The sequence shown here is derived from an EMBL/GenBank/DDBJ whole genome shotgun (WGS) entry which is preliminary data.</text>
</comment>
<evidence type="ECO:0000313" key="3">
    <source>
        <dbReference type="Proteomes" id="UP001610861"/>
    </source>
</evidence>
<keyword evidence="3" id="KW-1185">Reference proteome</keyword>
<evidence type="ECO:0000259" key="1">
    <source>
        <dbReference type="Pfam" id="PF14065"/>
    </source>
</evidence>
<proteinExistence type="predicted"/>
<reference evidence="2 3" key="1">
    <citation type="submission" date="2024-09" db="EMBL/GenBank/DDBJ databases">
        <authorList>
            <person name="Pan X."/>
        </authorList>
    </citation>
    <scope>NUCLEOTIDE SEQUENCE [LARGE SCALE GENOMIC DNA]</scope>
    <source>
        <strain evidence="2 3">B2969</strain>
    </source>
</reference>
<gene>
    <name evidence="2" type="ORF">ACH3VR_12920</name>
</gene>
<sequence>MSGFQALEAAGVSIVDLLRRRFSERDGGAGLKVALANTRQLKTMRENNDDLIAQPSISVFCYRVSVDHETRPGWSAVANADRIPRIPLRLHFLVGAFAASVNEELRWLGLAAQVLEGEGVLTGPLLLPITTRANVTVNPWRTGDVVQVVADDLGVDSMSEAFQSLNTDYRLQLPYVARVICIEGLPGAVGDPVATVAARADRMPAW</sequence>
<protein>
    <submittedName>
        <fullName evidence="2">Pvc16 family protein</fullName>
    </submittedName>
</protein>
<evidence type="ECO:0000313" key="2">
    <source>
        <dbReference type="EMBL" id="MFH8251266.1"/>
    </source>
</evidence>
<dbReference type="Proteomes" id="UP001610861">
    <property type="component" value="Unassembled WGS sequence"/>
</dbReference>
<organism evidence="2 3">
    <name type="scientific">Microbacterium alkaliflavum</name>
    <dbReference type="NCBI Taxonomy" id="3248839"/>
    <lineage>
        <taxon>Bacteria</taxon>
        <taxon>Bacillati</taxon>
        <taxon>Actinomycetota</taxon>
        <taxon>Actinomycetes</taxon>
        <taxon>Micrococcales</taxon>
        <taxon>Microbacteriaceae</taxon>
        <taxon>Microbacterium</taxon>
    </lineage>
</organism>
<dbReference type="Pfam" id="PF14065">
    <property type="entry name" value="Pvc16_N"/>
    <property type="match status" value="1"/>
</dbReference>
<accession>A0ABW7Q9D3</accession>
<name>A0ABW7Q9D3_9MICO</name>